<protein>
    <recommendedName>
        <fullName evidence="5">Secreted protein</fullName>
    </recommendedName>
</protein>
<feature type="region of interest" description="Disordered" evidence="1">
    <location>
        <begin position="147"/>
        <end position="179"/>
    </location>
</feature>
<feature type="signal peptide" evidence="2">
    <location>
        <begin position="1"/>
        <end position="38"/>
    </location>
</feature>
<dbReference type="EMBL" id="JAGMUU010000007">
    <property type="protein sequence ID" value="KAH7149388.1"/>
    <property type="molecule type" value="Genomic_DNA"/>
</dbReference>
<evidence type="ECO:0000313" key="3">
    <source>
        <dbReference type="EMBL" id="KAH7149388.1"/>
    </source>
</evidence>
<comment type="caution">
    <text evidence="3">The sequence shown here is derived from an EMBL/GenBank/DDBJ whole genome shotgun (WGS) entry which is preliminary data.</text>
</comment>
<evidence type="ECO:0000256" key="2">
    <source>
        <dbReference type="SAM" id="SignalP"/>
    </source>
</evidence>
<keyword evidence="2" id="KW-0732">Signal</keyword>
<evidence type="ECO:0008006" key="5">
    <source>
        <dbReference type="Google" id="ProtNLM"/>
    </source>
</evidence>
<evidence type="ECO:0000256" key="1">
    <source>
        <dbReference type="SAM" id="MobiDB-lite"/>
    </source>
</evidence>
<dbReference type="Proteomes" id="UP000717696">
    <property type="component" value="Unassembled WGS sequence"/>
</dbReference>
<gene>
    <name evidence="3" type="ORF">B0J13DRAFT_551381</name>
</gene>
<name>A0A9P9J5X5_9HYPO</name>
<feature type="compositionally biased region" description="Basic and acidic residues" evidence="1">
    <location>
        <begin position="156"/>
        <end position="167"/>
    </location>
</feature>
<reference evidence="3" key="1">
    <citation type="journal article" date="2021" name="Nat. Commun.">
        <title>Genetic determinants of endophytism in the Arabidopsis root mycobiome.</title>
        <authorList>
            <person name="Mesny F."/>
            <person name="Miyauchi S."/>
            <person name="Thiergart T."/>
            <person name="Pickel B."/>
            <person name="Atanasova L."/>
            <person name="Karlsson M."/>
            <person name="Huettel B."/>
            <person name="Barry K.W."/>
            <person name="Haridas S."/>
            <person name="Chen C."/>
            <person name="Bauer D."/>
            <person name="Andreopoulos W."/>
            <person name="Pangilinan J."/>
            <person name="LaButti K."/>
            <person name="Riley R."/>
            <person name="Lipzen A."/>
            <person name="Clum A."/>
            <person name="Drula E."/>
            <person name="Henrissat B."/>
            <person name="Kohler A."/>
            <person name="Grigoriev I.V."/>
            <person name="Martin F.M."/>
            <person name="Hacquard S."/>
        </authorList>
    </citation>
    <scope>NUCLEOTIDE SEQUENCE</scope>
    <source>
        <strain evidence="3">MPI-CAGE-AT-0021</strain>
    </source>
</reference>
<accession>A0A9P9J5X5</accession>
<proteinExistence type="predicted"/>
<dbReference type="AlphaFoldDB" id="A0A9P9J5X5"/>
<keyword evidence="4" id="KW-1185">Reference proteome</keyword>
<evidence type="ECO:0000313" key="4">
    <source>
        <dbReference type="Proteomes" id="UP000717696"/>
    </source>
</evidence>
<sequence>MHSCNVDALPSKHLHIIVTTLLLLLLQLHDLVCPTCKASAPDDRNKKERRRQGQYPAWPRPCWAGRLNGGGGEGTRLGWDRGSSVKSTLDGSWLAVIPFPKKVPFTSTMEHWVGRWGPDFYRRREKDAGSWMRTWMMGRGTRTWGLLAGSGGGKRGITETWDKKDLQDPGLEPKTGLGP</sequence>
<organism evidence="3 4">
    <name type="scientific">Dactylonectria estremocensis</name>
    <dbReference type="NCBI Taxonomy" id="1079267"/>
    <lineage>
        <taxon>Eukaryota</taxon>
        <taxon>Fungi</taxon>
        <taxon>Dikarya</taxon>
        <taxon>Ascomycota</taxon>
        <taxon>Pezizomycotina</taxon>
        <taxon>Sordariomycetes</taxon>
        <taxon>Hypocreomycetidae</taxon>
        <taxon>Hypocreales</taxon>
        <taxon>Nectriaceae</taxon>
        <taxon>Dactylonectria</taxon>
    </lineage>
</organism>
<feature type="chain" id="PRO_5040282759" description="Secreted protein" evidence="2">
    <location>
        <begin position="39"/>
        <end position="179"/>
    </location>
</feature>